<organism evidence="2 3">
    <name type="scientific">Dermatophagoides farinae</name>
    <name type="common">American house dust mite</name>
    <dbReference type="NCBI Taxonomy" id="6954"/>
    <lineage>
        <taxon>Eukaryota</taxon>
        <taxon>Metazoa</taxon>
        <taxon>Ecdysozoa</taxon>
        <taxon>Arthropoda</taxon>
        <taxon>Chelicerata</taxon>
        <taxon>Arachnida</taxon>
        <taxon>Acari</taxon>
        <taxon>Acariformes</taxon>
        <taxon>Sarcoptiformes</taxon>
        <taxon>Astigmata</taxon>
        <taxon>Psoroptidia</taxon>
        <taxon>Analgoidea</taxon>
        <taxon>Pyroglyphidae</taxon>
        <taxon>Dermatophagoidinae</taxon>
        <taxon>Dermatophagoides</taxon>
    </lineage>
</organism>
<dbReference type="Proteomes" id="UP000790347">
    <property type="component" value="Unassembled WGS sequence"/>
</dbReference>
<feature type="transmembrane region" description="Helical" evidence="1">
    <location>
        <begin position="35"/>
        <end position="56"/>
    </location>
</feature>
<keyword evidence="1" id="KW-1133">Transmembrane helix</keyword>
<evidence type="ECO:0000313" key="3">
    <source>
        <dbReference type="Proteomes" id="UP000790347"/>
    </source>
</evidence>
<keyword evidence="1" id="KW-0812">Transmembrane</keyword>
<reference evidence="2" key="1">
    <citation type="submission" date="2013-05" db="EMBL/GenBank/DDBJ databases">
        <authorList>
            <person name="Yim A.K.Y."/>
            <person name="Chan T.F."/>
            <person name="Ji K.M."/>
            <person name="Liu X.Y."/>
            <person name="Zhou J.W."/>
            <person name="Li R.Q."/>
            <person name="Yang K.Y."/>
            <person name="Li J."/>
            <person name="Li M."/>
            <person name="Law P.T.W."/>
            <person name="Wu Y.L."/>
            <person name="Cai Z.L."/>
            <person name="Qin H."/>
            <person name="Bao Y."/>
            <person name="Leung R.K.K."/>
            <person name="Ng P.K.S."/>
            <person name="Zou J."/>
            <person name="Zhong X.J."/>
            <person name="Ran P.X."/>
            <person name="Zhong N.S."/>
            <person name="Liu Z.G."/>
            <person name="Tsui S.K.W."/>
        </authorList>
    </citation>
    <scope>NUCLEOTIDE SEQUENCE</scope>
    <source>
        <strain evidence="2">Derf</strain>
        <tissue evidence="2">Whole organism</tissue>
    </source>
</reference>
<protein>
    <submittedName>
        <fullName evidence="2">Uncharacterized protein</fullName>
    </submittedName>
</protein>
<name>A0A922I7D5_DERFA</name>
<evidence type="ECO:0000256" key="1">
    <source>
        <dbReference type="SAM" id="Phobius"/>
    </source>
</evidence>
<accession>A0A922I7D5</accession>
<dbReference type="EMBL" id="ASGP02000002">
    <property type="protein sequence ID" value="KAH9522827.1"/>
    <property type="molecule type" value="Genomic_DNA"/>
</dbReference>
<evidence type="ECO:0000313" key="2">
    <source>
        <dbReference type="EMBL" id="KAH9522827.1"/>
    </source>
</evidence>
<feature type="transmembrane region" description="Helical" evidence="1">
    <location>
        <begin position="62"/>
        <end position="83"/>
    </location>
</feature>
<gene>
    <name evidence="2" type="ORF">DERF_006385</name>
</gene>
<proteinExistence type="predicted"/>
<dbReference type="AlphaFoldDB" id="A0A922I7D5"/>
<comment type="caution">
    <text evidence="2">The sequence shown here is derived from an EMBL/GenBank/DDBJ whole genome shotgun (WGS) entry which is preliminary data.</text>
</comment>
<reference evidence="2" key="2">
    <citation type="journal article" date="2022" name="Res Sq">
        <title>Comparative Genomics Reveals Insights into the Divergent Evolution of Astigmatic Mites and Household Pest Adaptations.</title>
        <authorList>
            <person name="Xiong Q."/>
            <person name="Wan A.T.-Y."/>
            <person name="Liu X.-Y."/>
            <person name="Fung C.S.-H."/>
            <person name="Xiao X."/>
            <person name="Malainual N."/>
            <person name="Hou J."/>
            <person name="Wang L."/>
            <person name="Wang M."/>
            <person name="Yang K."/>
            <person name="Cui Y."/>
            <person name="Leung E."/>
            <person name="Nong W."/>
            <person name="Shin S.-K."/>
            <person name="Au S."/>
            <person name="Jeong K.Y."/>
            <person name="Chew F.T."/>
            <person name="Hui J."/>
            <person name="Leung T.F."/>
            <person name="Tungtrongchitr A."/>
            <person name="Zhong N."/>
            <person name="Liu Z."/>
            <person name="Tsui S."/>
        </authorList>
    </citation>
    <scope>NUCLEOTIDE SEQUENCE</scope>
    <source>
        <strain evidence="2">Derf</strain>
        <tissue evidence="2">Whole organism</tissue>
    </source>
</reference>
<keyword evidence="1" id="KW-0472">Membrane</keyword>
<sequence length="101" mass="12080">MALILVNVVVDCSLNLLSEIDQSLKYYKSVHRLNVYYLAIFCLGYFQVWLFSALAIFCFGYFQFWLFLYLAIFCLGYFHFGYFNPQSFKIQIQEIRKIPIK</sequence>
<keyword evidence="3" id="KW-1185">Reference proteome</keyword>